<evidence type="ECO:0008006" key="3">
    <source>
        <dbReference type="Google" id="ProtNLM"/>
    </source>
</evidence>
<organism evidence="1 2">
    <name type="scientific">Solirubrobacter ginsenosidimutans</name>
    <dbReference type="NCBI Taxonomy" id="490573"/>
    <lineage>
        <taxon>Bacteria</taxon>
        <taxon>Bacillati</taxon>
        <taxon>Actinomycetota</taxon>
        <taxon>Thermoleophilia</taxon>
        <taxon>Solirubrobacterales</taxon>
        <taxon>Solirubrobacteraceae</taxon>
        <taxon>Solirubrobacter</taxon>
    </lineage>
</organism>
<dbReference type="Gene3D" id="3.40.50.620">
    <property type="entry name" value="HUPs"/>
    <property type="match status" value="1"/>
</dbReference>
<evidence type="ECO:0000313" key="1">
    <source>
        <dbReference type="EMBL" id="MDA0160624.1"/>
    </source>
</evidence>
<keyword evidence="2" id="KW-1185">Reference proteome</keyword>
<sequence length="146" mass="15758">MAHASGARSVLIVANRTAATPGLLEAVRRRTAEGPCRFALLVPRAYWDGDTEESGVTLELAIPLIEEAAGGRVDGLIGDEDPVRAVETALSQRHYDEIIVSTLPARVSRWLHMDLPARLHRIGLPITVVTAKEADRPLAPSGKPRV</sequence>
<comment type="caution">
    <text evidence="1">The sequence shown here is derived from an EMBL/GenBank/DDBJ whole genome shotgun (WGS) entry which is preliminary data.</text>
</comment>
<dbReference type="Proteomes" id="UP001149140">
    <property type="component" value="Unassembled WGS sequence"/>
</dbReference>
<gene>
    <name evidence="1" type="ORF">OM076_10140</name>
</gene>
<dbReference type="AlphaFoldDB" id="A0A9X3MQ28"/>
<dbReference type="EMBL" id="JAPDOD010000006">
    <property type="protein sequence ID" value="MDA0160624.1"/>
    <property type="molecule type" value="Genomic_DNA"/>
</dbReference>
<dbReference type="InterPro" id="IPR014729">
    <property type="entry name" value="Rossmann-like_a/b/a_fold"/>
</dbReference>
<proteinExistence type="predicted"/>
<name>A0A9X3MQ28_9ACTN</name>
<dbReference type="SUPFAM" id="SSF52402">
    <property type="entry name" value="Adenine nucleotide alpha hydrolases-like"/>
    <property type="match status" value="1"/>
</dbReference>
<dbReference type="RefSeq" id="WP_270039566.1">
    <property type="nucleotide sequence ID" value="NZ_JAPDOD010000006.1"/>
</dbReference>
<evidence type="ECO:0000313" key="2">
    <source>
        <dbReference type="Proteomes" id="UP001149140"/>
    </source>
</evidence>
<protein>
    <recommendedName>
        <fullName evidence="3">Universal stress protein</fullName>
    </recommendedName>
</protein>
<accession>A0A9X3MQ28</accession>
<reference evidence="1" key="1">
    <citation type="submission" date="2022-10" db="EMBL/GenBank/DDBJ databases">
        <title>The WGS of Solirubrobacter ginsenosidimutans DSM 21036.</title>
        <authorList>
            <person name="Jiang Z."/>
        </authorList>
    </citation>
    <scope>NUCLEOTIDE SEQUENCE</scope>
    <source>
        <strain evidence="1">DSM 21036</strain>
    </source>
</reference>